<evidence type="ECO:0000313" key="3">
    <source>
        <dbReference type="Proteomes" id="UP000249218"/>
    </source>
</evidence>
<keyword evidence="1" id="KW-0732">Signal</keyword>
<dbReference type="AlphaFoldDB" id="A0A2W1BW93"/>
<feature type="signal peptide" evidence="1">
    <location>
        <begin position="1"/>
        <end position="18"/>
    </location>
</feature>
<evidence type="ECO:0000313" key="2">
    <source>
        <dbReference type="EMBL" id="PZC77884.1"/>
    </source>
</evidence>
<dbReference type="EMBL" id="KZ149917">
    <property type="protein sequence ID" value="PZC77884.1"/>
    <property type="molecule type" value="Genomic_DNA"/>
</dbReference>
<protein>
    <submittedName>
        <fullName evidence="2">Uncharacterized protein</fullName>
    </submittedName>
</protein>
<sequence length="105" mass="11941">MIIISVALTVAIFGMVSSLSILQQDDLNISNMPMLENNVKTSDDVVKETEFKRNVIEDDIDNGNDENKELIEEAASSNLVYRPLFVYRKIQHSKRRITMFNSFAG</sequence>
<dbReference type="Proteomes" id="UP000249218">
    <property type="component" value="Unassembled WGS sequence"/>
</dbReference>
<gene>
    <name evidence="2" type="primary">HaOG202765</name>
    <name evidence="2" type="ORF">B5X24_HaOG202765</name>
</gene>
<organism evidence="2 3">
    <name type="scientific">Helicoverpa armigera</name>
    <name type="common">Cotton bollworm</name>
    <name type="synonym">Heliothis armigera</name>
    <dbReference type="NCBI Taxonomy" id="29058"/>
    <lineage>
        <taxon>Eukaryota</taxon>
        <taxon>Metazoa</taxon>
        <taxon>Ecdysozoa</taxon>
        <taxon>Arthropoda</taxon>
        <taxon>Hexapoda</taxon>
        <taxon>Insecta</taxon>
        <taxon>Pterygota</taxon>
        <taxon>Neoptera</taxon>
        <taxon>Endopterygota</taxon>
        <taxon>Lepidoptera</taxon>
        <taxon>Glossata</taxon>
        <taxon>Ditrysia</taxon>
        <taxon>Noctuoidea</taxon>
        <taxon>Noctuidae</taxon>
        <taxon>Heliothinae</taxon>
        <taxon>Helicoverpa</taxon>
    </lineage>
</organism>
<name>A0A2W1BW93_HELAM</name>
<reference evidence="2 3" key="1">
    <citation type="journal article" date="2017" name="BMC Biol.">
        <title>Genomic innovations, transcriptional plasticity and gene loss underlying the evolution and divergence of two highly polyphagous and invasive Helicoverpa pest species.</title>
        <authorList>
            <person name="Pearce S.L."/>
            <person name="Clarke D.F."/>
            <person name="East P.D."/>
            <person name="Elfekih S."/>
            <person name="Gordon K.H."/>
            <person name="Jermiin L.S."/>
            <person name="McGaughran A."/>
            <person name="Oakeshott J.G."/>
            <person name="Papanikolaou A."/>
            <person name="Perera O.P."/>
            <person name="Rane R.V."/>
            <person name="Richards S."/>
            <person name="Tay W.T."/>
            <person name="Walsh T.K."/>
            <person name="Anderson A."/>
            <person name="Anderson C.J."/>
            <person name="Asgari S."/>
            <person name="Board P.G."/>
            <person name="Bretschneider A."/>
            <person name="Campbell P.M."/>
            <person name="Chertemps T."/>
            <person name="Christeller J.T."/>
            <person name="Coppin C.W."/>
            <person name="Downes S.J."/>
            <person name="Duan G."/>
            <person name="Farnsworth C.A."/>
            <person name="Good R.T."/>
            <person name="Han L.B."/>
            <person name="Han Y.C."/>
            <person name="Hatje K."/>
            <person name="Horne I."/>
            <person name="Huang Y.P."/>
            <person name="Hughes D.S."/>
            <person name="Jacquin-Joly E."/>
            <person name="James W."/>
            <person name="Jhangiani S."/>
            <person name="Kollmar M."/>
            <person name="Kuwar S.S."/>
            <person name="Li S."/>
            <person name="Liu N.Y."/>
            <person name="Maibeche M.T."/>
            <person name="Miller J.R."/>
            <person name="Montagne N."/>
            <person name="Perry T."/>
            <person name="Qu J."/>
            <person name="Song S.V."/>
            <person name="Sutton G.G."/>
            <person name="Vogel H."/>
            <person name="Walenz B.P."/>
            <person name="Xu W."/>
            <person name="Zhang H.J."/>
            <person name="Zou Z."/>
            <person name="Batterham P."/>
            <person name="Edwards O.R."/>
            <person name="Feyereisen R."/>
            <person name="Gibbs R.A."/>
            <person name="Heckel D.G."/>
            <person name="McGrath A."/>
            <person name="Robin C."/>
            <person name="Scherer S.E."/>
            <person name="Worley K.C."/>
            <person name="Wu Y.D."/>
        </authorList>
    </citation>
    <scope>NUCLEOTIDE SEQUENCE [LARGE SCALE GENOMIC DNA]</scope>
    <source>
        <strain evidence="2">Harm_GR_Male_#8</strain>
        <tissue evidence="2">Whole organism</tissue>
    </source>
</reference>
<accession>A0A2W1BW93</accession>
<proteinExistence type="predicted"/>
<feature type="chain" id="PRO_5015934785" evidence="1">
    <location>
        <begin position="19"/>
        <end position="105"/>
    </location>
</feature>
<evidence type="ECO:0000256" key="1">
    <source>
        <dbReference type="SAM" id="SignalP"/>
    </source>
</evidence>
<keyword evidence="3" id="KW-1185">Reference proteome</keyword>